<feature type="coiled-coil region" evidence="1">
    <location>
        <begin position="73"/>
        <end position="126"/>
    </location>
</feature>
<gene>
    <name evidence="4" type="ORF">HELGO_WM46955</name>
</gene>
<evidence type="ECO:0000256" key="2">
    <source>
        <dbReference type="SAM" id="Phobius"/>
    </source>
</evidence>
<feature type="transmembrane region" description="Helical" evidence="2">
    <location>
        <begin position="12"/>
        <end position="28"/>
    </location>
</feature>
<keyword evidence="2" id="KW-0472">Membrane</keyword>
<dbReference type="AlphaFoldDB" id="A0A6S6UDW4"/>
<sequence length="130" mass="14319">MNFQRNVGRKDKNIRIAVGIALVVIGFLSSKWLILIGLIALATGVFSFCGLYQLLGMNTATTAEQVAASDDLAERAGENIEDFKQEATETAQELKEEAIETAQELKEDAEELIEDAKEKIDEVTDSIKKK</sequence>
<keyword evidence="2" id="KW-1133">Transmembrane helix</keyword>
<dbReference type="InterPro" id="IPR021309">
    <property type="entry name" value="YgaP-like_TM"/>
</dbReference>
<proteinExistence type="predicted"/>
<protein>
    <recommendedName>
        <fullName evidence="3">Inner membrane protein YgaP-like transmembrane domain-containing protein</fullName>
    </recommendedName>
</protein>
<evidence type="ECO:0000256" key="1">
    <source>
        <dbReference type="SAM" id="Coils"/>
    </source>
</evidence>
<feature type="domain" description="Inner membrane protein YgaP-like transmembrane" evidence="3">
    <location>
        <begin position="4"/>
        <end position="60"/>
    </location>
</feature>
<accession>A0A6S6UDW4</accession>
<evidence type="ECO:0000313" key="4">
    <source>
        <dbReference type="EMBL" id="CAA6827093.1"/>
    </source>
</evidence>
<feature type="transmembrane region" description="Helical" evidence="2">
    <location>
        <begin position="34"/>
        <end position="55"/>
    </location>
</feature>
<keyword evidence="2" id="KW-0812">Transmembrane</keyword>
<reference evidence="4" key="1">
    <citation type="submission" date="2020-01" db="EMBL/GenBank/DDBJ databases">
        <authorList>
            <person name="Meier V. D."/>
            <person name="Meier V D."/>
        </authorList>
    </citation>
    <scope>NUCLEOTIDE SEQUENCE</scope>
    <source>
        <strain evidence="4">HLG_WM_MAG_09</strain>
    </source>
</reference>
<keyword evidence="1" id="KW-0175">Coiled coil</keyword>
<dbReference type="SUPFAM" id="SSF58113">
    <property type="entry name" value="Apolipoprotein A-I"/>
    <property type="match status" value="1"/>
</dbReference>
<evidence type="ECO:0000259" key="3">
    <source>
        <dbReference type="Pfam" id="PF11127"/>
    </source>
</evidence>
<dbReference type="EMBL" id="CACVAT010000434">
    <property type="protein sequence ID" value="CAA6827093.1"/>
    <property type="molecule type" value="Genomic_DNA"/>
</dbReference>
<name>A0A6S6UDW4_9GAMM</name>
<dbReference type="Gene3D" id="1.20.120.20">
    <property type="entry name" value="Apolipoprotein"/>
    <property type="match status" value="1"/>
</dbReference>
<dbReference type="Pfam" id="PF11127">
    <property type="entry name" value="YgaP-like_TM"/>
    <property type="match status" value="1"/>
</dbReference>
<organism evidence="4">
    <name type="scientific">uncultured Thiotrichaceae bacterium</name>
    <dbReference type="NCBI Taxonomy" id="298394"/>
    <lineage>
        <taxon>Bacteria</taxon>
        <taxon>Pseudomonadati</taxon>
        <taxon>Pseudomonadota</taxon>
        <taxon>Gammaproteobacteria</taxon>
        <taxon>Thiotrichales</taxon>
        <taxon>Thiotrichaceae</taxon>
        <taxon>environmental samples</taxon>
    </lineage>
</organism>